<dbReference type="InterPro" id="IPR004095">
    <property type="entry name" value="TGS"/>
</dbReference>
<sequence>MKIKFKMPHEAKKVEVEYKNGESIVEIIKREFKNYKRFLGAVVNAELKSLCYKPKADDEIVLLDIENSLGLRIYTTSLSMIYAYAIKSLYPNMNTVIEHYVGSTIYTQKIGEEPFTIEEVKSIEKRMREIVKENIDIKMEKWNSEKAIDYYSKIKRDDVVKLLETSKAMDVNMYRMDNFLEKFEGVLVTSSEFIEKFELSYYYPGLLIRFPSSDKNFEIDINEEEAKLAKTFQDHTKDAHIIGVNYVGELNDKILSGKSRDLILVSESFLDMRIRDIAIKIAEDSAKRVVLISGPSSSGKTTFAQKLKIALTMYGLNSIEISTDDYFVDRKMTPKNPDGTYDFETIDAVDIESLNRDIIKLIESGETEKRSFDFIEGKPIFTGEKHELGSSGIIIIEGIHALNPILSKYVPNRNKLKLYLSALTTMNIDSMNRLSTTDVRFLRRMVRDVRTRGRDVSTSLNEWENVRKGEDKYVFPFQEEADIMINTSLFYEIAVLKKHAMVLLEKVPESDRNYVRANRLMDMLRYFVSIEDDAMIPNTSLIREFIGGSIFE</sequence>
<keyword evidence="2" id="KW-0418">Kinase</keyword>
<evidence type="ECO:0000259" key="1">
    <source>
        <dbReference type="PROSITE" id="PS51880"/>
    </source>
</evidence>
<dbReference type="InterPro" id="IPR006083">
    <property type="entry name" value="PRK/URK"/>
</dbReference>
<dbReference type="Gene3D" id="3.40.50.300">
    <property type="entry name" value="P-loop containing nucleotide triphosphate hydrolases"/>
    <property type="match status" value="1"/>
</dbReference>
<dbReference type="CDD" id="cd02028">
    <property type="entry name" value="UMPK_like"/>
    <property type="match status" value="1"/>
</dbReference>
<feature type="domain" description="TGS" evidence="1">
    <location>
        <begin position="1"/>
        <end position="64"/>
    </location>
</feature>
<dbReference type="GO" id="GO:0005524">
    <property type="term" value="F:ATP binding"/>
    <property type="evidence" value="ECO:0007669"/>
    <property type="project" value="InterPro"/>
</dbReference>
<evidence type="ECO:0000313" key="3">
    <source>
        <dbReference type="Proteomes" id="UP000245793"/>
    </source>
</evidence>
<dbReference type="SUPFAM" id="SSF55186">
    <property type="entry name" value="ThrRS/AlaRS common domain"/>
    <property type="match status" value="1"/>
</dbReference>
<name>A0A2U1E4E0_9FIRM</name>
<dbReference type="RefSeq" id="WP_116479999.1">
    <property type="nucleotide sequence ID" value="NZ_JBKYKF010000001.1"/>
</dbReference>
<dbReference type="InterPro" id="IPR027417">
    <property type="entry name" value="P-loop_NTPase"/>
</dbReference>
<dbReference type="PANTHER" id="PTHR10285">
    <property type="entry name" value="URIDINE KINASE"/>
    <property type="match status" value="1"/>
</dbReference>
<dbReference type="EMBL" id="QEKV01000004">
    <property type="protein sequence ID" value="PVY94559.1"/>
    <property type="molecule type" value="Genomic_DNA"/>
</dbReference>
<dbReference type="Pfam" id="PF00485">
    <property type="entry name" value="PRK"/>
    <property type="match status" value="1"/>
</dbReference>
<dbReference type="SMART" id="SM00382">
    <property type="entry name" value="AAA"/>
    <property type="match status" value="1"/>
</dbReference>
<dbReference type="AlphaFoldDB" id="A0A2U1E4E0"/>
<dbReference type="Proteomes" id="UP000245793">
    <property type="component" value="Unassembled WGS sequence"/>
</dbReference>
<evidence type="ECO:0000313" key="2">
    <source>
        <dbReference type="EMBL" id="PVY94559.1"/>
    </source>
</evidence>
<keyword evidence="2" id="KW-0808">Transferase</keyword>
<accession>A0A2U1E4E0</accession>
<dbReference type="SUPFAM" id="SSF52540">
    <property type="entry name" value="P-loop containing nucleoside triphosphate hydrolases"/>
    <property type="match status" value="1"/>
</dbReference>
<gene>
    <name evidence="2" type="ORF">C7381_10465</name>
</gene>
<dbReference type="Gene3D" id="3.30.980.10">
    <property type="entry name" value="Threonyl-trna Synthetase, Chain A, domain 2"/>
    <property type="match status" value="1"/>
</dbReference>
<dbReference type="PROSITE" id="PS51880">
    <property type="entry name" value="TGS"/>
    <property type="match status" value="1"/>
</dbReference>
<organism evidence="2 3">
    <name type="scientific">Ezakiella coagulans</name>
    <dbReference type="NCBI Taxonomy" id="46507"/>
    <lineage>
        <taxon>Bacteria</taxon>
        <taxon>Bacillati</taxon>
        <taxon>Bacillota</taxon>
        <taxon>Tissierellia</taxon>
        <taxon>Ezakiella</taxon>
    </lineage>
</organism>
<dbReference type="InterPro" id="IPR018163">
    <property type="entry name" value="Thr/Ala-tRNA-synth_IIc_edit"/>
</dbReference>
<dbReference type="InterPro" id="IPR003593">
    <property type="entry name" value="AAA+_ATPase"/>
</dbReference>
<reference evidence="2 3" key="1">
    <citation type="submission" date="2018-04" db="EMBL/GenBank/DDBJ databases">
        <title>Genomic Encyclopedia of Type Strains, Phase IV (KMG-IV): sequencing the most valuable type-strain genomes for metagenomic binning, comparative biology and taxonomic classification.</title>
        <authorList>
            <person name="Goeker M."/>
        </authorList>
    </citation>
    <scope>NUCLEOTIDE SEQUENCE [LARGE SCALE GENOMIC DNA]</scope>
    <source>
        <strain evidence="2 3">DSM 20705</strain>
    </source>
</reference>
<keyword evidence="3" id="KW-1185">Reference proteome</keyword>
<proteinExistence type="predicted"/>
<dbReference type="GO" id="GO:0016301">
    <property type="term" value="F:kinase activity"/>
    <property type="evidence" value="ECO:0007669"/>
    <property type="project" value="UniProtKB-KW"/>
</dbReference>
<comment type="caution">
    <text evidence="2">The sequence shown here is derived from an EMBL/GenBank/DDBJ whole genome shotgun (WGS) entry which is preliminary data.</text>
</comment>
<protein>
    <submittedName>
        <fullName evidence="2">Uridine kinase</fullName>
    </submittedName>
</protein>